<feature type="domain" description="Lacto-N-biose phosphorylase central" evidence="2">
    <location>
        <begin position="446"/>
        <end position="663"/>
    </location>
</feature>
<dbReference type="SUPFAM" id="SSF52317">
    <property type="entry name" value="Class I glutamine amidotransferase-like"/>
    <property type="match status" value="1"/>
</dbReference>
<evidence type="ECO:0000259" key="1">
    <source>
        <dbReference type="Pfam" id="PF09508"/>
    </source>
</evidence>
<dbReference type="InterPro" id="IPR013783">
    <property type="entry name" value="Ig-like_fold"/>
</dbReference>
<dbReference type="Proteomes" id="UP000188145">
    <property type="component" value="Chromosome"/>
</dbReference>
<name>A0A1Q2CMJ6_9ACTN</name>
<evidence type="ECO:0000259" key="2">
    <source>
        <dbReference type="Pfam" id="PF17385"/>
    </source>
</evidence>
<feature type="domain" description="Lacto-N-biose phosphorylase-like N-terminal TIM barrel" evidence="1">
    <location>
        <begin position="5"/>
        <end position="440"/>
    </location>
</feature>
<dbReference type="Gene3D" id="2.60.40.10">
    <property type="entry name" value="Immunoglobulins"/>
    <property type="match status" value="1"/>
</dbReference>
<reference evidence="4" key="1">
    <citation type="submission" date="2017-02" db="EMBL/GenBank/DDBJ databases">
        <title>Tessaracoccus aquaemaris sp. nov., isolated from the intestine of a Korean rockfish, Sebastes schlegelii, in a marine aquaculture pond.</title>
        <authorList>
            <person name="Tak E.J."/>
            <person name="Bae J.-W."/>
        </authorList>
    </citation>
    <scope>NUCLEOTIDE SEQUENCE [LARGE SCALE GENOMIC DNA]</scope>
    <source>
        <strain evidence="4">NSG39</strain>
    </source>
</reference>
<dbReference type="AlphaFoldDB" id="A0A1Q2CMJ6"/>
<dbReference type="InterPro" id="IPR029062">
    <property type="entry name" value="Class_I_gatase-like"/>
</dbReference>
<proteinExistence type="predicted"/>
<dbReference type="NCBIfam" id="TIGR02336">
    <property type="entry name" value="1,3-beta-galactosyl-N-acetylhexosamine phosphorylase"/>
    <property type="match status" value="1"/>
</dbReference>
<evidence type="ECO:0000313" key="3">
    <source>
        <dbReference type="EMBL" id="AQP47333.1"/>
    </source>
</evidence>
<dbReference type="GO" id="GO:0005975">
    <property type="term" value="P:carbohydrate metabolic process"/>
    <property type="evidence" value="ECO:0007669"/>
    <property type="project" value="UniProtKB-ARBA"/>
</dbReference>
<dbReference type="Gene3D" id="3.20.20.80">
    <property type="entry name" value="Glycosidases"/>
    <property type="match status" value="1"/>
</dbReference>
<dbReference type="Pfam" id="PF17385">
    <property type="entry name" value="LBP_M"/>
    <property type="match status" value="1"/>
</dbReference>
<dbReference type="STRING" id="1332264.BW730_07300"/>
<evidence type="ECO:0000313" key="4">
    <source>
        <dbReference type="Proteomes" id="UP000188145"/>
    </source>
</evidence>
<protein>
    <submittedName>
        <fullName evidence="3">1,3-beta-galactosyl-N-acetylhexosamine phosphorylase</fullName>
    </submittedName>
</protein>
<gene>
    <name evidence="3" type="ORF">BW730_07300</name>
</gene>
<dbReference type="InterPro" id="IPR035363">
    <property type="entry name" value="LBP_M"/>
</dbReference>
<organism evidence="3 4">
    <name type="scientific">Tessaracoccus aquimaris</name>
    <dbReference type="NCBI Taxonomy" id="1332264"/>
    <lineage>
        <taxon>Bacteria</taxon>
        <taxon>Bacillati</taxon>
        <taxon>Actinomycetota</taxon>
        <taxon>Actinomycetes</taxon>
        <taxon>Propionibacteriales</taxon>
        <taxon>Propionibacteriaceae</taxon>
        <taxon>Tessaracoccus</taxon>
    </lineage>
</organism>
<dbReference type="EMBL" id="CP019606">
    <property type="protein sequence ID" value="AQP47333.1"/>
    <property type="molecule type" value="Genomic_DNA"/>
</dbReference>
<dbReference type="OrthoDB" id="5834503at2"/>
<accession>A0A1Q2CMJ6</accession>
<dbReference type="Pfam" id="PF09508">
    <property type="entry name" value="Lact_bio_phlase"/>
    <property type="match status" value="1"/>
</dbReference>
<dbReference type="Gene3D" id="3.40.50.880">
    <property type="match status" value="1"/>
</dbReference>
<sequence>MTSRGRVTMPIEQGMDDQLPHILQRIGADAVRNSDGTWLPEITSQLGVKVYETYFPARGNQEFALANLDARPHFYLMSERVTAPAEGPLAVSVMNGYYALQIEPDLGDVQRWWEVIDRTTGEVVPVDGWSVAGEGTDTVVTIAQPAAFHVYTVSFLAWQVWDSTQMYNYTTNNWQDDPTRVREIGYDARHPAAWEFMTTSLRRWCEERPEVDVVRFTTFFYHFTLVFNDLGKEKFVDWFGYSASVSPRAMDAFEAEYGYRLRAEDFVDQGYYNNAFQVPSKAFSDWIDFQNRFVCARVKDLVDIVHEYGKEALMFLGDNWMGTEPYGEQFATTGVDGVVGSVGSAATCRMISDIPSVRYTEGRFLPYFFPDVFTEGGDPLGEANVSWLQSRRAIARKPLERIGYGGYLSLAVKFPEFMDRITQIADEFRSIHEVGEGRLPQSSSIRVGILNCWGAMRSWQTHMVAHALWYKQIYSYLGVLESLAGLPFDLKFVSFDDVRGGALDGLDVVLNVGAAGTAFSGGDNWLDSDVLVAVRGFVARGGGLIGVGEPTAVQSEGAFFQLSDVLGVDKELGFSQSTDRYPVESREHFITEDLPGALNVGEGAGDIFATGDATQILRLQDGSVELAAHQQGEGRGVYLAGLPYSHENSRLLHRAIYWAAGREADFGAQWVPSHPGVEVAVFPEAGKGFVMNNLMEAVSTRLAGRTTGLEGEGEVRKLDLDLEPMESRWIDLA</sequence>
<dbReference type="InterPro" id="IPR012711">
    <property type="entry name" value="Lacto-N-biose_phosphorylase"/>
</dbReference>
<dbReference type="GO" id="GO:0004645">
    <property type="term" value="F:1,4-alpha-oligoglucan phosphorylase activity"/>
    <property type="evidence" value="ECO:0007669"/>
    <property type="project" value="InterPro"/>
</dbReference>
<dbReference type="RefSeq" id="WP_077685663.1">
    <property type="nucleotide sequence ID" value="NZ_CP019606.1"/>
</dbReference>
<dbReference type="InterPro" id="IPR035080">
    <property type="entry name" value="Lact_bio_phlase-like_N"/>
</dbReference>
<dbReference type="KEGG" id="tes:BW730_07300"/>
<keyword evidence="4" id="KW-1185">Reference proteome</keyword>